<dbReference type="AlphaFoldDB" id="A0A4D4JYA3"/>
<proteinExistence type="predicted"/>
<feature type="region of interest" description="Disordered" evidence="1">
    <location>
        <begin position="30"/>
        <end position="51"/>
    </location>
</feature>
<evidence type="ECO:0000313" key="3">
    <source>
        <dbReference type="Proteomes" id="UP000299290"/>
    </source>
</evidence>
<reference evidence="2 3" key="1">
    <citation type="journal article" date="2020" name="Int. J. Syst. Evol. Microbiol.">
        <title>Reclassification of Streptomyces castelarensis and Streptomyces sporoclivatus as later heterotypic synonyms of Streptomyces antimycoticus.</title>
        <authorList>
            <person name="Komaki H."/>
            <person name="Tamura T."/>
        </authorList>
    </citation>
    <scope>NUCLEOTIDE SEQUENCE [LARGE SCALE GENOMIC DNA]</scope>
    <source>
        <strain evidence="2 3">NBRC 12839</strain>
    </source>
</reference>
<comment type="caution">
    <text evidence="2">The sequence shown here is derived from an EMBL/GenBank/DDBJ whole genome shotgun (WGS) entry which is preliminary data.</text>
</comment>
<organism evidence="2 3">
    <name type="scientific">Streptomyces antimycoticus</name>
    <dbReference type="NCBI Taxonomy" id="68175"/>
    <lineage>
        <taxon>Bacteria</taxon>
        <taxon>Bacillati</taxon>
        <taxon>Actinomycetota</taxon>
        <taxon>Actinomycetes</taxon>
        <taxon>Kitasatosporales</taxon>
        <taxon>Streptomycetaceae</taxon>
        <taxon>Streptomyces</taxon>
        <taxon>Streptomyces violaceusniger group</taxon>
    </lineage>
</organism>
<dbReference type="Proteomes" id="UP000299290">
    <property type="component" value="Unassembled WGS sequence"/>
</dbReference>
<dbReference type="EMBL" id="BJHV01000001">
    <property type="protein sequence ID" value="GDY39810.1"/>
    <property type="molecule type" value="Genomic_DNA"/>
</dbReference>
<feature type="region of interest" description="Disordered" evidence="1">
    <location>
        <begin position="76"/>
        <end position="96"/>
    </location>
</feature>
<accession>A0A4D4JYA3</accession>
<sequence>MFQERPLQRMEFFRGGEPRHALDGGDVAALGGHGEHQAAVDPLPVDQDGAGPALPVVAPLLDPGQRQVFAQGVQQGHPVVEGEGRSAPLTRSVRSL</sequence>
<evidence type="ECO:0000313" key="2">
    <source>
        <dbReference type="EMBL" id="GDY39810.1"/>
    </source>
</evidence>
<name>A0A4D4JYA3_9ACTN</name>
<keyword evidence="3" id="KW-1185">Reference proteome</keyword>
<protein>
    <submittedName>
        <fullName evidence="2">Uncharacterized protein</fullName>
    </submittedName>
</protein>
<gene>
    <name evidence="2" type="ORF">SANT12839_006920</name>
</gene>
<evidence type="ECO:0000256" key="1">
    <source>
        <dbReference type="SAM" id="MobiDB-lite"/>
    </source>
</evidence>